<dbReference type="Pfam" id="PF01509">
    <property type="entry name" value="TruB_N"/>
    <property type="match status" value="1"/>
</dbReference>
<dbReference type="PANTHER" id="PTHR13767:SF2">
    <property type="entry name" value="PSEUDOURIDYLATE SYNTHASE TRUB1"/>
    <property type="match status" value="1"/>
</dbReference>
<dbReference type="GO" id="GO:0031119">
    <property type="term" value="P:tRNA pseudouridine synthesis"/>
    <property type="evidence" value="ECO:0007669"/>
    <property type="project" value="UniProtKB-UniRule"/>
</dbReference>
<dbReference type="EMBL" id="WJKJ01000020">
    <property type="protein sequence ID" value="MBD3363709.1"/>
    <property type="molecule type" value="Genomic_DNA"/>
</dbReference>
<comment type="similarity">
    <text evidence="2 5">Belongs to the pseudouridine synthase TruB family. Type 1 subfamily.</text>
</comment>
<evidence type="ECO:0000256" key="5">
    <source>
        <dbReference type="HAMAP-Rule" id="MF_01080"/>
    </source>
</evidence>
<dbReference type="PANTHER" id="PTHR13767">
    <property type="entry name" value="TRNA-PSEUDOURIDINE SYNTHASE"/>
    <property type="match status" value="1"/>
</dbReference>
<feature type="active site" description="Nucleophile" evidence="5">
    <location>
        <position position="59"/>
    </location>
</feature>
<evidence type="ECO:0000256" key="4">
    <source>
        <dbReference type="ARBA" id="ARBA00023235"/>
    </source>
</evidence>
<dbReference type="NCBIfam" id="TIGR00431">
    <property type="entry name" value="TruB"/>
    <property type="match status" value="1"/>
</dbReference>
<organism evidence="8 9">
    <name type="scientific">candidate division WOR-3 bacterium</name>
    <dbReference type="NCBI Taxonomy" id="2052148"/>
    <lineage>
        <taxon>Bacteria</taxon>
        <taxon>Bacteria division WOR-3</taxon>
    </lineage>
</organism>
<name>A0A9D5K8T4_UNCW3</name>
<dbReference type="SUPFAM" id="SSF55120">
    <property type="entry name" value="Pseudouridine synthase"/>
    <property type="match status" value="1"/>
</dbReference>
<gene>
    <name evidence="5 8" type="primary">truB</name>
    <name evidence="8" type="ORF">GF359_00685</name>
</gene>
<keyword evidence="4 5" id="KW-0413">Isomerase</keyword>
<evidence type="ECO:0000259" key="7">
    <source>
        <dbReference type="Pfam" id="PF01509"/>
    </source>
</evidence>
<dbReference type="InterPro" id="IPR002501">
    <property type="entry name" value="PsdUridine_synth_N"/>
</dbReference>
<comment type="function">
    <text evidence="5">Responsible for synthesis of pseudouridine from uracil-55 in the psi GC loop of transfer RNAs.</text>
</comment>
<accession>A0A9D5K8T4</accession>
<dbReference type="HAMAP" id="MF_01080">
    <property type="entry name" value="TruB_bact"/>
    <property type="match status" value="1"/>
</dbReference>
<evidence type="ECO:0000256" key="6">
    <source>
        <dbReference type="SAM" id="MobiDB-lite"/>
    </source>
</evidence>
<reference evidence="8" key="1">
    <citation type="submission" date="2019-11" db="EMBL/GenBank/DDBJ databases">
        <title>Microbial mats filling the niche in hypersaline microbial mats.</title>
        <authorList>
            <person name="Wong H.L."/>
            <person name="Macleod F.I."/>
            <person name="White R.A. III"/>
            <person name="Burns B.P."/>
        </authorList>
    </citation>
    <scope>NUCLEOTIDE SEQUENCE</scope>
    <source>
        <strain evidence="8">Bin_327</strain>
    </source>
</reference>
<dbReference type="InterPro" id="IPR014780">
    <property type="entry name" value="tRNA_psdUridine_synth_TruB"/>
</dbReference>
<evidence type="ECO:0000256" key="2">
    <source>
        <dbReference type="ARBA" id="ARBA00005642"/>
    </source>
</evidence>
<dbReference type="Proteomes" id="UP000630660">
    <property type="component" value="Unassembled WGS sequence"/>
</dbReference>
<comment type="caution">
    <text evidence="8">The sequence shown here is derived from an EMBL/GenBank/DDBJ whole genome shotgun (WGS) entry which is preliminary data.</text>
</comment>
<dbReference type="GO" id="GO:0160148">
    <property type="term" value="F:tRNA pseudouridine(55) synthase activity"/>
    <property type="evidence" value="ECO:0007669"/>
    <property type="project" value="UniProtKB-EC"/>
</dbReference>
<evidence type="ECO:0000313" key="8">
    <source>
        <dbReference type="EMBL" id="MBD3363709.1"/>
    </source>
</evidence>
<feature type="compositionally biased region" description="Basic and acidic residues" evidence="6">
    <location>
        <begin position="1"/>
        <end position="13"/>
    </location>
</feature>
<dbReference type="EC" id="5.4.99.25" evidence="5"/>
<comment type="catalytic activity">
    <reaction evidence="1 5">
        <text>uridine(55) in tRNA = pseudouridine(55) in tRNA</text>
        <dbReference type="Rhea" id="RHEA:42532"/>
        <dbReference type="Rhea" id="RHEA-COMP:10101"/>
        <dbReference type="Rhea" id="RHEA-COMP:10102"/>
        <dbReference type="ChEBI" id="CHEBI:65314"/>
        <dbReference type="ChEBI" id="CHEBI:65315"/>
        <dbReference type="EC" id="5.4.99.25"/>
    </reaction>
</comment>
<protein>
    <recommendedName>
        <fullName evidence="5">tRNA pseudouridine synthase B</fullName>
        <ecNumber evidence="5">5.4.99.25</ecNumber>
    </recommendedName>
    <alternativeName>
        <fullName evidence="5">tRNA pseudouridine(55) synthase</fullName>
        <shortName evidence="5">Psi55 synthase</shortName>
    </alternativeName>
    <alternativeName>
        <fullName evidence="5">tRNA pseudouridylate synthase</fullName>
    </alternativeName>
    <alternativeName>
        <fullName evidence="5">tRNA-uridine isomerase</fullName>
    </alternativeName>
</protein>
<feature type="domain" description="Pseudouridine synthase II N-terminal" evidence="7">
    <location>
        <begin position="50"/>
        <end position="192"/>
    </location>
</feature>
<evidence type="ECO:0000256" key="1">
    <source>
        <dbReference type="ARBA" id="ARBA00000385"/>
    </source>
</evidence>
<dbReference type="AlphaFoldDB" id="A0A9D5K8T4"/>
<dbReference type="GO" id="GO:1990481">
    <property type="term" value="P:mRNA pseudouridine synthesis"/>
    <property type="evidence" value="ECO:0007669"/>
    <property type="project" value="TreeGrafter"/>
</dbReference>
<keyword evidence="3 5" id="KW-0819">tRNA processing</keyword>
<sequence length="317" mass="35085">MVKRPLEANEEKVKSKRNSPLRGGLRVIKPAGPSSFDVIRRLKEILPRGTRMGHTGTLDPAASGLLLVLIGTATRIQHLLKDLDKEYEAVIRLGVATDTDDMEGRVTERAEVPLIAEGRIKEVLSGLEGTRMQRPPRYSALKVDGKRAYAKARSGEAFELPERTVTVFNLKLVSWDAPFIRIKTVVSAGTYIRSLAREIGGILGVPASLSSLVRTRIGQFAADDALGLDELSKDSVADKMISVLELLSHLPRARISYVEAEMLIQGKPLDENAYTELQDFPLSILYTADKSRAFLCKPQDGRLRSRRLLYTDDSEGF</sequence>
<dbReference type="Gene3D" id="3.30.2350.10">
    <property type="entry name" value="Pseudouridine synthase"/>
    <property type="match status" value="1"/>
</dbReference>
<evidence type="ECO:0000313" key="9">
    <source>
        <dbReference type="Proteomes" id="UP000630660"/>
    </source>
</evidence>
<proteinExistence type="inferred from homology"/>
<dbReference type="GO" id="GO:0003723">
    <property type="term" value="F:RNA binding"/>
    <property type="evidence" value="ECO:0007669"/>
    <property type="project" value="InterPro"/>
</dbReference>
<feature type="region of interest" description="Disordered" evidence="6">
    <location>
        <begin position="1"/>
        <end position="22"/>
    </location>
</feature>
<dbReference type="CDD" id="cd02573">
    <property type="entry name" value="PseudoU_synth_EcTruB"/>
    <property type="match status" value="1"/>
</dbReference>
<evidence type="ECO:0000256" key="3">
    <source>
        <dbReference type="ARBA" id="ARBA00022694"/>
    </source>
</evidence>
<dbReference type="InterPro" id="IPR020103">
    <property type="entry name" value="PsdUridine_synth_cat_dom_sf"/>
</dbReference>